<keyword evidence="2" id="KW-1185">Reference proteome</keyword>
<evidence type="ECO:0000313" key="2">
    <source>
        <dbReference type="Proteomes" id="UP000481861"/>
    </source>
</evidence>
<dbReference type="AlphaFoldDB" id="A0A7C8MEX4"/>
<gene>
    <name evidence="1" type="ORF">BDV95DRAFT_610666</name>
</gene>
<reference evidence="1 2" key="1">
    <citation type="submission" date="2020-01" db="EMBL/GenBank/DDBJ databases">
        <authorList>
            <consortium name="DOE Joint Genome Institute"/>
            <person name="Haridas S."/>
            <person name="Albert R."/>
            <person name="Binder M."/>
            <person name="Bloem J."/>
            <person name="Labutti K."/>
            <person name="Salamov A."/>
            <person name="Andreopoulos B."/>
            <person name="Baker S.E."/>
            <person name="Barry K."/>
            <person name="Bills G."/>
            <person name="Bluhm B.H."/>
            <person name="Cannon C."/>
            <person name="Castanera R."/>
            <person name="Culley D.E."/>
            <person name="Daum C."/>
            <person name="Ezra D."/>
            <person name="Gonzalez J.B."/>
            <person name="Henrissat B."/>
            <person name="Kuo A."/>
            <person name="Liang C."/>
            <person name="Lipzen A."/>
            <person name="Lutzoni F."/>
            <person name="Magnuson J."/>
            <person name="Mondo S."/>
            <person name="Nolan M."/>
            <person name="Ohm R."/>
            <person name="Pangilinan J."/>
            <person name="Park H.-J.H."/>
            <person name="Ramirez L."/>
            <person name="Alfaro M."/>
            <person name="Sun H."/>
            <person name="Tritt A."/>
            <person name="Yoshinaga Y."/>
            <person name="Zwiers L.-H.L."/>
            <person name="Turgeon B.G."/>
            <person name="Goodwin S.B."/>
            <person name="Spatafora J.W."/>
            <person name="Crous P.W."/>
            <person name="Grigoriev I.V."/>
        </authorList>
    </citation>
    <scope>NUCLEOTIDE SEQUENCE [LARGE SCALE GENOMIC DNA]</scope>
    <source>
        <strain evidence="1 2">CBS 611.86</strain>
    </source>
</reference>
<proteinExistence type="predicted"/>
<evidence type="ECO:0000313" key="1">
    <source>
        <dbReference type="EMBL" id="KAF2867764.1"/>
    </source>
</evidence>
<comment type="caution">
    <text evidence="1">The sequence shown here is derived from an EMBL/GenBank/DDBJ whole genome shotgun (WGS) entry which is preliminary data.</text>
</comment>
<protein>
    <submittedName>
        <fullName evidence="1">Uncharacterized protein</fullName>
    </submittedName>
</protein>
<name>A0A7C8MEX4_9PLEO</name>
<accession>A0A7C8MEX4</accession>
<sequence>MRLKSSRFSARDSSKWKVGLGSEINAREPDYPRKAFNFAMRVFASHFIGILIPTLISFDPSVSAQFTPVFRADNEKIRIQLDQDLSNTVIEWFKDGEACPVKAARGLDISKREEAVETCLVDTAKALITHRYFVQSLVQLYRESPVPGIPATMENLPGYEDKTQQEAFYRLLGDAANLFSMHISDLAAVEIPWLTMAVLGVAIDRAWNHPKSYENFATGRRGQMRLSCPAKEKIPCTVELCKGQSTGVCAAFLTPCPCTQQECTKPPEEDNNKLLFCNQCGGMDKSTGLCSGAQENGNRYRNCPCDNTEPPEPLTWLFDPEGWHNAINTVQDILKGPGFPENPEKLTCYKLDEERMKSIDNWRFVDQKALDDAIGTFCRERFQGIDNPSEGVYKQHFFEGQWNDMILGIDYASGTKITVDDCLEKMLLPSKNCDYDASKENNKNQYGWKWGGEYWDGENKFWLAPQRPRVPPGERAPDSPSECYVWSKFSDKGDKGKSGALLDKKTILQCIHQFSRQGWETTYTAPEVGGETKWDKSCGSLVDFSVQHDSGYHSADDCFGALQPCLAWNLVHNNAIVQTATHKSSPAVKCWVGFNDYSPA</sequence>
<dbReference type="Proteomes" id="UP000481861">
    <property type="component" value="Unassembled WGS sequence"/>
</dbReference>
<dbReference type="EMBL" id="JAADJZ010000022">
    <property type="protein sequence ID" value="KAF2867764.1"/>
    <property type="molecule type" value="Genomic_DNA"/>
</dbReference>
<organism evidence="1 2">
    <name type="scientific">Massariosphaeria phaeospora</name>
    <dbReference type="NCBI Taxonomy" id="100035"/>
    <lineage>
        <taxon>Eukaryota</taxon>
        <taxon>Fungi</taxon>
        <taxon>Dikarya</taxon>
        <taxon>Ascomycota</taxon>
        <taxon>Pezizomycotina</taxon>
        <taxon>Dothideomycetes</taxon>
        <taxon>Pleosporomycetidae</taxon>
        <taxon>Pleosporales</taxon>
        <taxon>Pleosporales incertae sedis</taxon>
        <taxon>Massariosphaeria</taxon>
    </lineage>
</organism>
<dbReference type="OrthoDB" id="3800666at2759"/>